<reference evidence="1" key="1">
    <citation type="submission" date="2016-10" db="EMBL/GenBank/DDBJ databases">
        <title>Sequence of Gallionella enrichment culture.</title>
        <authorList>
            <person name="Poehlein A."/>
            <person name="Muehling M."/>
            <person name="Daniel R."/>
        </authorList>
    </citation>
    <scope>NUCLEOTIDE SEQUENCE</scope>
</reference>
<gene>
    <name evidence="1" type="ORF">GALL_375650</name>
</gene>
<comment type="caution">
    <text evidence="1">The sequence shown here is derived from an EMBL/GenBank/DDBJ whole genome shotgun (WGS) entry which is preliminary data.</text>
</comment>
<name>A0A1J5QL29_9ZZZZ</name>
<evidence type="ECO:0000313" key="1">
    <source>
        <dbReference type="EMBL" id="OIQ80668.1"/>
    </source>
</evidence>
<organism evidence="1">
    <name type="scientific">mine drainage metagenome</name>
    <dbReference type="NCBI Taxonomy" id="410659"/>
    <lineage>
        <taxon>unclassified sequences</taxon>
        <taxon>metagenomes</taxon>
        <taxon>ecological metagenomes</taxon>
    </lineage>
</organism>
<dbReference type="EMBL" id="MLJW01001029">
    <property type="protein sequence ID" value="OIQ80668.1"/>
    <property type="molecule type" value="Genomic_DNA"/>
</dbReference>
<sequence length="113" mass="12435">MGDPAFELPRGVFLAAKDEVKQPRQVDVVCLLRSTQGVDGVQFLDVIRINVGVDRLAGIAHFQRLAHVLGAEQDFALCIDLQPHRQLVVEEGAPGVERHVRRHNGIGHSTAQQ</sequence>
<proteinExistence type="predicted"/>
<protein>
    <submittedName>
        <fullName evidence="1">Uncharacterized protein</fullName>
    </submittedName>
</protein>
<accession>A0A1J5QL29</accession>
<dbReference type="AlphaFoldDB" id="A0A1J5QL29"/>